<feature type="region of interest" description="Disordered" evidence="1">
    <location>
        <begin position="12"/>
        <end position="31"/>
    </location>
</feature>
<dbReference type="EMBL" id="LYUD01000107">
    <property type="protein sequence ID" value="OAZ72011.1"/>
    <property type="molecule type" value="Genomic_DNA"/>
</dbReference>
<protein>
    <recommendedName>
        <fullName evidence="4">Histidine phosphatase family protein</fullName>
    </recommendedName>
</protein>
<dbReference type="RefSeq" id="WP_064776239.1">
    <property type="nucleotide sequence ID" value="NZ_LYUD01000107.1"/>
</dbReference>
<dbReference type="Proteomes" id="UP000093796">
    <property type="component" value="Unassembled WGS sequence"/>
</dbReference>
<dbReference type="InterPro" id="IPR013078">
    <property type="entry name" value="His_Pase_superF_clade-1"/>
</dbReference>
<sequence>MISSNIILIRHAKKPEESQHEPGIDSNGQEDPYSLSLEGWQQAKQLAELFVSRNGILPLPDRIFASAFRAGGGHSRRPEQTVLPLSEILHCPIDMTWALHEEKAFGAALCRLKGTSLVCWQHQGLAALAKAIVLPEEFSTLQDWPSDCYNMIWKLNRSNPTVPWCFKSYHITDHGKLKLHSSETARLPL</sequence>
<dbReference type="SUPFAM" id="SSF53254">
    <property type="entry name" value="Phosphoglycerate mutase-like"/>
    <property type="match status" value="1"/>
</dbReference>
<dbReference type="CDD" id="cd07067">
    <property type="entry name" value="HP_PGM_like"/>
    <property type="match status" value="1"/>
</dbReference>
<dbReference type="OrthoDB" id="8448116at2"/>
<evidence type="ECO:0000313" key="3">
    <source>
        <dbReference type="Proteomes" id="UP000093796"/>
    </source>
</evidence>
<proteinExistence type="predicted"/>
<reference evidence="2 3" key="1">
    <citation type="submission" date="2016-05" db="EMBL/GenBank/DDBJ databases">
        <title>Genome sequencing of Acetobacter pasteurianus strain SRCM100623.</title>
        <authorList>
            <person name="Song Y.R."/>
        </authorList>
    </citation>
    <scope>NUCLEOTIDE SEQUENCE [LARGE SCALE GENOMIC DNA]</scope>
    <source>
        <strain evidence="2 3">SRCM100623</strain>
    </source>
</reference>
<dbReference type="AlphaFoldDB" id="A0A1A0DB02"/>
<dbReference type="PATRIC" id="fig|438.15.peg.2257"/>
<evidence type="ECO:0000256" key="1">
    <source>
        <dbReference type="SAM" id="MobiDB-lite"/>
    </source>
</evidence>
<comment type="caution">
    <text evidence="2">The sequence shown here is derived from an EMBL/GenBank/DDBJ whole genome shotgun (WGS) entry which is preliminary data.</text>
</comment>
<feature type="compositionally biased region" description="Basic and acidic residues" evidence="1">
    <location>
        <begin position="14"/>
        <end position="23"/>
    </location>
</feature>
<dbReference type="Gene3D" id="3.40.50.1240">
    <property type="entry name" value="Phosphoglycerate mutase-like"/>
    <property type="match status" value="1"/>
</dbReference>
<gene>
    <name evidence="2" type="ORF">SRCM100623_02031</name>
</gene>
<accession>A0A1A0DB02</accession>
<organism evidence="2 3">
    <name type="scientific">Acetobacter pasteurianus</name>
    <name type="common">Acetobacter turbidans</name>
    <dbReference type="NCBI Taxonomy" id="438"/>
    <lineage>
        <taxon>Bacteria</taxon>
        <taxon>Pseudomonadati</taxon>
        <taxon>Pseudomonadota</taxon>
        <taxon>Alphaproteobacteria</taxon>
        <taxon>Acetobacterales</taxon>
        <taxon>Acetobacteraceae</taxon>
        <taxon>Acetobacter</taxon>
    </lineage>
</organism>
<evidence type="ECO:0008006" key="4">
    <source>
        <dbReference type="Google" id="ProtNLM"/>
    </source>
</evidence>
<dbReference type="InterPro" id="IPR029033">
    <property type="entry name" value="His_PPase_superfam"/>
</dbReference>
<name>A0A1A0DB02_ACEPA</name>
<evidence type="ECO:0000313" key="2">
    <source>
        <dbReference type="EMBL" id="OAZ72011.1"/>
    </source>
</evidence>